<reference evidence="13" key="1">
    <citation type="journal article" date="2020" name="Fungal Divers.">
        <title>Resolving the Mortierellaceae phylogeny through synthesis of multi-gene phylogenetics and phylogenomics.</title>
        <authorList>
            <person name="Vandepol N."/>
            <person name="Liber J."/>
            <person name="Desiro A."/>
            <person name="Na H."/>
            <person name="Kennedy M."/>
            <person name="Barry K."/>
            <person name="Grigoriev I.V."/>
            <person name="Miller A.N."/>
            <person name="O'Donnell K."/>
            <person name="Stajich J.E."/>
            <person name="Bonito G."/>
        </authorList>
    </citation>
    <scope>NUCLEOTIDE SEQUENCE</scope>
    <source>
        <strain evidence="13">REB-010B</strain>
    </source>
</reference>
<dbReference type="GO" id="GO:0019706">
    <property type="term" value="F:protein-cysteine S-palmitoyltransferase activity"/>
    <property type="evidence" value="ECO:0007669"/>
    <property type="project" value="UniProtKB-EC"/>
</dbReference>
<evidence type="ECO:0000256" key="8">
    <source>
        <dbReference type="ARBA" id="ARBA00023315"/>
    </source>
</evidence>
<keyword evidence="3 10" id="KW-0812">Transmembrane</keyword>
<evidence type="ECO:0000256" key="3">
    <source>
        <dbReference type="ARBA" id="ARBA00022692"/>
    </source>
</evidence>
<feature type="region of interest" description="Disordered" evidence="11">
    <location>
        <begin position="232"/>
        <end position="262"/>
    </location>
</feature>
<keyword evidence="7" id="KW-0449">Lipoprotein</keyword>
<dbReference type="AlphaFoldDB" id="A0A9P6RV26"/>
<evidence type="ECO:0000313" key="14">
    <source>
        <dbReference type="Proteomes" id="UP000738325"/>
    </source>
</evidence>
<name>A0A9P6RV26_9FUNG</name>
<keyword evidence="4 10" id="KW-1133">Transmembrane helix</keyword>
<dbReference type="GO" id="GO:0005783">
    <property type="term" value="C:endoplasmic reticulum"/>
    <property type="evidence" value="ECO:0007669"/>
    <property type="project" value="TreeGrafter"/>
</dbReference>
<keyword evidence="5 10" id="KW-0472">Membrane</keyword>
<evidence type="ECO:0000256" key="5">
    <source>
        <dbReference type="ARBA" id="ARBA00023136"/>
    </source>
</evidence>
<feature type="transmembrane region" description="Helical" evidence="10">
    <location>
        <begin position="150"/>
        <end position="176"/>
    </location>
</feature>
<keyword evidence="6" id="KW-0564">Palmitate</keyword>
<dbReference type="Pfam" id="PF01529">
    <property type="entry name" value="DHHC"/>
    <property type="match status" value="1"/>
</dbReference>
<evidence type="ECO:0000313" key="13">
    <source>
        <dbReference type="EMBL" id="KAG0326196.1"/>
    </source>
</evidence>
<accession>A0A9P6RV26</accession>
<evidence type="ECO:0000256" key="11">
    <source>
        <dbReference type="SAM" id="MobiDB-lite"/>
    </source>
</evidence>
<comment type="domain">
    <text evidence="10">The DHHC domain is required for palmitoyltransferase activity.</text>
</comment>
<evidence type="ECO:0000259" key="12">
    <source>
        <dbReference type="Pfam" id="PF01529"/>
    </source>
</evidence>
<proteinExistence type="inferred from homology"/>
<evidence type="ECO:0000256" key="1">
    <source>
        <dbReference type="ARBA" id="ARBA00004141"/>
    </source>
</evidence>
<evidence type="ECO:0000256" key="7">
    <source>
        <dbReference type="ARBA" id="ARBA00023288"/>
    </source>
</evidence>
<feature type="transmembrane region" description="Helical" evidence="10">
    <location>
        <begin position="89"/>
        <end position="110"/>
    </location>
</feature>
<comment type="subcellular location">
    <subcellularLocation>
        <location evidence="1">Membrane</location>
        <topology evidence="1">Multi-pass membrane protein</topology>
    </subcellularLocation>
</comment>
<dbReference type="GO" id="GO:0006612">
    <property type="term" value="P:protein targeting to membrane"/>
    <property type="evidence" value="ECO:0007669"/>
    <property type="project" value="TreeGrafter"/>
</dbReference>
<protein>
    <recommendedName>
        <fullName evidence="10">Palmitoyltransferase</fullName>
        <ecNumber evidence="10">2.3.1.225</ecNumber>
    </recommendedName>
</protein>
<evidence type="ECO:0000256" key="6">
    <source>
        <dbReference type="ARBA" id="ARBA00023139"/>
    </source>
</evidence>
<evidence type="ECO:0000256" key="4">
    <source>
        <dbReference type="ARBA" id="ARBA00022989"/>
    </source>
</evidence>
<comment type="similarity">
    <text evidence="10">Belongs to the DHHC palmitoyltransferase family.</text>
</comment>
<gene>
    <name evidence="13" type="primary">SWF1</name>
    <name evidence="13" type="ORF">BGZ99_009903</name>
</gene>
<keyword evidence="14" id="KW-1185">Reference proteome</keyword>
<comment type="catalytic activity">
    <reaction evidence="9 10">
        <text>L-cysteinyl-[protein] + hexadecanoyl-CoA = S-hexadecanoyl-L-cysteinyl-[protein] + CoA</text>
        <dbReference type="Rhea" id="RHEA:36683"/>
        <dbReference type="Rhea" id="RHEA-COMP:10131"/>
        <dbReference type="Rhea" id="RHEA-COMP:11032"/>
        <dbReference type="ChEBI" id="CHEBI:29950"/>
        <dbReference type="ChEBI" id="CHEBI:57287"/>
        <dbReference type="ChEBI" id="CHEBI:57379"/>
        <dbReference type="ChEBI" id="CHEBI:74151"/>
        <dbReference type="EC" id="2.3.1.225"/>
    </reaction>
</comment>
<keyword evidence="2 10" id="KW-0808">Transferase</keyword>
<dbReference type="PANTHER" id="PTHR22883">
    <property type="entry name" value="ZINC FINGER DHHC DOMAIN CONTAINING PROTEIN"/>
    <property type="match status" value="1"/>
</dbReference>
<dbReference type="InterPro" id="IPR039859">
    <property type="entry name" value="PFA4/ZDH16/20/ERF2-like"/>
</dbReference>
<evidence type="ECO:0000256" key="2">
    <source>
        <dbReference type="ARBA" id="ARBA00022679"/>
    </source>
</evidence>
<dbReference type="InterPro" id="IPR001594">
    <property type="entry name" value="Palmitoyltrfase_DHHC"/>
</dbReference>
<comment type="caution">
    <text evidence="13">The sequence shown here is derived from an EMBL/GenBank/DDBJ whole genome shotgun (WGS) entry which is preliminary data.</text>
</comment>
<feature type="region of interest" description="Disordered" evidence="11">
    <location>
        <begin position="302"/>
        <end position="326"/>
    </location>
</feature>
<dbReference type="PROSITE" id="PS50216">
    <property type="entry name" value="DHHC"/>
    <property type="match status" value="1"/>
</dbReference>
<evidence type="ECO:0000256" key="10">
    <source>
        <dbReference type="RuleBase" id="RU079119"/>
    </source>
</evidence>
<sequence length="326" mass="37689">MIVFTYACFFIASSIGPGEINAQNVNLALDIYPYDHLLFDPKMCGTCKIQKPARSKHCSMCKMCVARSDHHCGWINQCVGHNNHRYFMLFLYSAVQVCWYGTFLIYHIFWSRMRDTPIYRFLVASKQWDRMGPLRIYHVFMYQLQADRSLGALAVFASLAGLVIFIFLLYNVYLIATGVTTNENFKWEDIGEMVQRRELVELQEVDAAGNDVGPPMYEQRDRRHPSHPRYVASLPQQQQRQQQQPGKIASQRNKTQIASDKEPALMKEQLITRMKDITNIYDEGVMRNIMSLLFPPSLQARQSTVGRGRGGQTAMQKRVQKGRRVE</sequence>
<dbReference type="OrthoDB" id="9909019at2759"/>
<evidence type="ECO:0000256" key="9">
    <source>
        <dbReference type="ARBA" id="ARBA00048048"/>
    </source>
</evidence>
<dbReference type="GO" id="GO:0005794">
    <property type="term" value="C:Golgi apparatus"/>
    <property type="evidence" value="ECO:0007669"/>
    <property type="project" value="TreeGrafter"/>
</dbReference>
<dbReference type="Proteomes" id="UP000738325">
    <property type="component" value="Unassembled WGS sequence"/>
</dbReference>
<feature type="domain" description="Palmitoyltransferase DHHC" evidence="12">
    <location>
        <begin position="41"/>
        <end position="187"/>
    </location>
</feature>
<dbReference type="EMBL" id="JAAAIP010000088">
    <property type="protein sequence ID" value="KAG0326196.1"/>
    <property type="molecule type" value="Genomic_DNA"/>
</dbReference>
<dbReference type="GO" id="GO:0016020">
    <property type="term" value="C:membrane"/>
    <property type="evidence" value="ECO:0007669"/>
    <property type="project" value="UniProtKB-SubCell"/>
</dbReference>
<keyword evidence="8 10" id="KW-0012">Acyltransferase</keyword>
<organism evidence="13 14">
    <name type="scientific">Dissophora globulifera</name>
    <dbReference type="NCBI Taxonomy" id="979702"/>
    <lineage>
        <taxon>Eukaryota</taxon>
        <taxon>Fungi</taxon>
        <taxon>Fungi incertae sedis</taxon>
        <taxon>Mucoromycota</taxon>
        <taxon>Mortierellomycotina</taxon>
        <taxon>Mortierellomycetes</taxon>
        <taxon>Mortierellales</taxon>
        <taxon>Mortierellaceae</taxon>
        <taxon>Dissophora</taxon>
    </lineage>
</organism>
<dbReference type="EC" id="2.3.1.225" evidence="10"/>